<name>A0A0F8ZN12_9ZZZZ</name>
<keyword evidence="1" id="KW-0472">Membrane</keyword>
<feature type="transmembrane region" description="Helical" evidence="1">
    <location>
        <begin position="101"/>
        <end position="117"/>
    </location>
</feature>
<proteinExistence type="predicted"/>
<protein>
    <submittedName>
        <fullName evidence="2">Uncharacterized protein</fullName>
    </submittedName>
</protein>
<accession>A0A0F8ZN12</accession>
<feature type="transmembrane region" description="Helical" evidence="1">
    <location>
        <begin position="217"/>
        <end position="237"/>
    </location>
</feature>
<feature type="transmembrane region" description="Helical" evidence="1">
    <location>
        <begin position="175"/>
        <end position="196"/>
    </location>
</feature>
<feature type="transmembrane region" description="Helical" evidence="1">
    <location>
        <begin position="129"/>
        <end position="155"/>
    </location>
</feature>
<reference evidence="2" key="1">
    <citation type="journal article" date="2015" name="Nature">
        <title>Complex archaea that bridge the gap between prokaryotes and eukaryotes.</title>
        <authorList>
            <person name="Spang A."/>
            <person name="Saw J.H."/>
            <person name="Jorgensen S.L."/>
            <person name="Zaremba-Niedzwiedzka K."/>
            <person name="Martijn J."/>
            <person name="Lind A.E."/>
            <person name="van Eijk R."/>
            <person name="Schleper C."/>
            <person name="Guy L."/>
            <person name="Ettema T.J."/>
        </authorList>
    </citation>
    <scope>NUCLEOTIDE SEQUENCE</scope>
</reference>
<keyword evidence="1" id="KW-0812">Transmembrane</keyword>
<comment type="caution">
    <text evidence="2">The sequence shown here is derived from an EMBL/GenBank/DDBJ whole genome shotgun (WGS) entry which is preliminary data.</text>
</comment>
<feature type="transmembrane region" description="Helical" evidence="1">
    <location>
        <begin position="7"/>
        <end position="28"/>
    </location>
</feature>
<dbReference type="AlphaFoldDB" id="A0A0F8ZN12"/>
<gene>
    <name evidence="2" type="ORF">LCGC14_3015400</name>
</gene>
<evidence type="ECO:0000256" key="1">
    <source>
        <dbReference type="SAM" id="Phobius"/>
    </source>
</evidence>
<sequence>LLLLRNFFFSLFLIFIVFAVSISTYIIGTSLNRGAFVFGSYFSYVSNPNSIQSLSFNMSSLGSAFKNLGEWLIFESLYRYVDLFFRLIFARTHILSFYKETIQVGIFLIFFGLFLNFKKSYKLNDKQSVMVNFIKFTFILTLVLFYFFQFFVYYFNIPFISNVINLFYVKLRLRLFELFAGYWAIIFVLTFTFITKKIKKKILKLKRYQVHSKKNSRLFKISLCSFIIFTSSFFYFANFENIDYPTNFNDNQVQAVLYMGNYFNKNPLEDNTTILLEELEYRAIYGLIIDLNLEKEYYNFTINTNYTEFNNVFNLLNCEYVFLNISKLNESFKADFTLNFNNINEWTDGYIFSKVK</sequence>
<keyword evidence="1" id="KW-1133">Transmembrane helix</keyword>
<organism evidence="2">
    <name type="scientific">marine sediment metagenome</name>
    <dbReference type="NCBI Taxonomy" id="412755"/>
    <lineage>
        <taxon>unclassified sequences</taxon>
        <taxon>metagenomes</taxon>
        <taxon>ecological metagenomes</taxon>
    </lineage>
</organism>
<evidence type="ECO:0000313" key="2">
    <source>
        <dbReference type="EMBL" id="KKK61331.1"/>
    </source>
</evidence>
<dbReference type="EMBL" id="LAZR01062530">
    <property type="protein sequence ID" value="KKK61331.1"/>
    <property type="molecule type" value="Genomic_DNA"/>
</dbReference>
<feature type="non-terminal residue" evidence="2">
    <location>
        <position position="1"/>
    </location>
</feature>